<comment type="caution">
    <text evidence="1">The sequence shown here is derived from an EMBL/GenBank/DDBJ whole genome shotgun (WGS) entry which is preliminary data.</text>
</comment>
<gene>
    <name evidence="1" type="ORF">WMO29_13570</name>
</gene>
<proteinExistence type="predicted"/>
<dbReference type="RefSeq" id="WP_173816545.1">
    <property type="nucleotide sequence ID" value="NZ_JBBMFE010000014.1"/>
</dbReference>
<sequence>MKCAYCGKEARGTREHIISSAILDLFPECYITFDDARNAIHEADPMVKDVCAECNNNRISYIDSYAKEFISKYFVKKYKEDDVVEIEYDYTLIQKMLLKYAYNDMRSRKEDCSFFDEEILEYLMDINNNVPKDNITVMCGLAVNVSPVPDSMFGNMKLRWCKSPFLYSNSTIRHIDYNTGEVFLNEDIKKEEFPDLRLSYAFRFNSVQLLLFCWDKESTSIEQNNIVLECQYPYHLLKKGEKQAILPVCTDELNYHRFDHIHVKWDGLFEVGLMRKYASGGKYEYKELCEKEWLEEEKKISKEHPRGK</sequence>
<reference evidence="1 2" key="1">
    <citation type="submission" date="2024-03" db="EMBL/GenBank/DDBJ databases">
        <title>Human intestinal bacterial collection.</title>
        <authorList>
            <person name="Pauvert C."/>
            <person name="Hitch T.C.A."/>
            <person name="Clavel T."/>
        </authorList>
    </citation>
    <scope>NUCLEOTIDE SEQUENCE [LARGE SCALE GENOMIC DNA]</scope>
    <source>
        <strain evidence="1 2">CLA-AA-H132</strain>
    </source>
</reference>
<protein>
    <recommendedName>
        <fullName evidence="3">HNH endonuclease</fullName>
    </recommendedName>
</protein>
<evidence type="ECO:0000313" key="1">
    <source>
        <dbReference type="EMBL" id="MEQ2473510.1"/>
    </source>
</evidence>
<evidence type="ECO:0008006" key="3">
    <source>
        <dbReference type="Google" id="ProtNLM"/>
    </source>
</evidence>
<accession>A0ABV1FKA6</accession>
<organism evidence="1 2">
    <name type="scientific">Laedolimicola intestinihominis</name>
    <dbReference type="NCBI Taxonomy" id="3133166"/>
    <lineage>
        <taxon>Bacteria</taxon>
        <taxon>Bacillati</taxon>
        <taxon>Bacillota</taxon>
        <taxon>Clostridia</taxon>
        <taxon>Lachnospirales</taxon>
        <taxon>Lachnospiraceae</taxon>
        <taxon>Laedolimicola</taxon>
    </lineage>
</organism>
<dbReference type="Proteomes" id="UP001438008">
    <property type="component" value="Unassembled WGS sequence"/>
</dbReference>
<keyword evidence="2" id="KW-1185">Reference proteome</keyword>
<name>A0ABV1FKA6_9FIRM</name>
<dbReference type="EMBL" id="JBBMFE010000014">
    <property type="protein sequence ID" value="MEQ2473510.1"/>
    <property type="molecule type" value="Genomic_DNA"/>
</dbReference>
<evidence type="ECO:0000313" key="2">
    <source>
        <dbReference type="Proteomes" id="UP001438008"/>
    </source>
</evidence>